<evidence type="ECO:0000256" key="1">
    <source>
        <dbReference type="SAM" id="Coils"/>
    </source>
</evidence>
<feature type="compositionally biased region" description="Basic and acidic residues" evidence="2">
    <location>
        <begin position="34"/>
        <end position="47"/>
    </location>
</feature>
<dbReference type="AlphaFoldDB" id="A0A5C5Y6Y2"/>
<gene>
    <name evidence="3" type="ORF">Pan14r_29960</name>
</gene>
<protein>
    <submittedName>
        <fullName evidence="3">Uncharacterized protein</fullName>
    </submittedName>
</protein>
<sequence length="365" mass="43103">MMRDLKRSTVTTWAFVVVAIAALPAAYVMAQRSDASRNDTDRRRDRPSSTQPDAPERRHQQDNQRRPRSDQRLQPFALTFGDAPQGPGKIVRRDVHHVGPVFPQSDVLRRLDQEARELANAFRREHDEEGKERIRRELMEVTERAFAQQMQTREKEIEQMRRQLEIVQEHMEQRHRLREEIINRRVADLLGQPSPLNWEMGPMPNVTANAGDTGLPLGASRRDNPNWRPNGFSFPTTVRRFDRETGREFDVDVKVFRDGQDFGDIARKLTERITQQAKSHARDSARESAEEAREQVMKLRREMEEILDDLNDRFEDDEEFEREEVESQEEEVSSSQDRSEDERDRDDRRDRDNDDDWKDDDRNED</sequence>
<proteinExistence type="predicted"/>
<feature type="coiled-coil region" evidence="1">
    <location>
        <begin position="108"/>
        <end position="180"/>
    </location>
</feature>
<evidence type="ECO:0000313" key="3">
    <source>
        <dbReference type="EMBL" id="TWT70689.1"/>
    </source>
</evidence>
<evidence type="ECO:0000313" key="4">
    <source>
        <dbReference type="Proteomes" id="UP000317238"/>
    </source>
</evidence>
<accession>A0A5C5Y6Y2</accession>
<feature type="compositionally biased region" description="Basic and acidic residues" evidence="2">
    <location>
        <begin position="54"/>
        <end position="71"/>
    </location>
</feature>
<dbReference type="RefSeq" id="WP_165701442.1">
    <property type="nucleotide sequence ID" value="NZ_CP036319.1"/>
</dbReference>
<dbReference type="Proteomes" id="UP000317238">
    <property type="component" value="Unassembled WGS sequence"/>
</dbReference>
<feature type="compositionally biased region" description="Basic and acidic residues" evidence="2">
    <location>
        <begin position="337"/>
        <end position="352"/>
    </location>
</feature>
<evidence type="ECO:0000256" key="2">
    <source>
        <dbReference type="SAM" id="MobiDB-lite"/>
    </source>
</evidence>
<name>A0A5C5Y6Y2_9PLAN</name>
<comment type="caution">
    <text evidence="3">The sequence shown here is derived from an EMBL/GenBank/DDBJ whole genome shotgun (WGS) entry which is preliminary data.</text>
</comment>
<feature type="region of interest" description="Disordered" evidence="2">
    <location>
        <begin position="303"/>
        <end position="365"/>
    </location>
</feature>
<keyword evidence="4" id="KW-1185">Reference proteome</keyword>
<feature type="region of interest" description="Disordered" evidence="2">
    <location>
        <begin position="31"/>
        <end position="71"/>
    </location>
</feature>
<keyword evidence="1" id="KW-0175">Coiled coil</keyword>
<organism evidence="3 4">
    <name type="scientific">Crateriforma conspicua</name>
    <dbReference type="NCBI Taxonomy" id="2527996"/>
    <lineage>
        <taxon>Bacteria</taxon>
        <taxon>Pseudomonadati</taxon>
        <taxon>Planctomycetota</taxon>
        <taxon>Planctomycetia</taxon>
        <taxon>Planctomycetales</taxon>
        <taxon>Planctomycetaceae</taxon>
        <taxon>Crateriforma</taxon>
    </lineage>
</organism>
<dbReference type="EMBL" id="SJPL01000001">
    <property type="protein sequence ID" value="TWT70689.1"/>
    <property type="molecule type" value="Genomic_DNA"/>
</dbReference>
<feature type="compositionally biased region" description="Acidic residues" evidence="2">
    <location>
        <begin position="305"/>
        <end position="332"/>
    </location>
</feature>
<reference evidence="3 4" key="1">
    <citation type="submission" date="2019-02" db="EMBL/GenBank/DDBJ databases">
        <title>Deep-cultivation of Planctomycetes and their phenomic and genomic characterization uncovers novel biology.</title>
        <authorList>
            <person name="Wiegand S."/>
            <person name="Jogler M."/>
            <person name="Boedeker C."/>
            <person name="Pinto D."/>
            <person name="Vollmers J."/>
            <person name="Rivas-Marin E."/>
            <person name="Kohn T."/>
            <person name="Peeters S.H."/>
            <person name="Heuer A."/>
            <person name="Rast P."/>
            <person name="Oberbeckmann S."/>
            <person name="Bunk B."/>
            <person name="Jeske O."/>
            <person name="Meyerdierks A."/>
            <person name="Storesund J.E."/>
            <person name="Kallscheuer N."/>
            <person name="Luecker S."/>
            <person name="Lage O.M."/>
            <person name="Pohl T."/>
            <person name="Merkel B.J."/>
            <person name="Hornburger P."/>
            <person name="Mueller R.-W."/>
            <person name="Bruemmer F."/>
            <person name="Labrenz M."/>
            <person name="Spormann A.M."/>
            <person name="Op Den Camp H."/>
            <person name="Overmann J."/>
            <person name="Amann R."/>
            <person name="Jetten M.S.M."/>
            <person name="Mascher T."/>
            <person name="Medema M.H."/>
            <person name="Devos D.P."/>
            <person name="Kaster A.-K."/>
            <person name="Ovreas L."/>
            <person name="Rohde M."/>
            <person name="Galperin M.Y."/>
            <person name="Jogler C."/>
        </authorList>
    </citation>
    <scope>NUCLEOTIDE SEQUENCE [LARGE SCALE GENOMIC DNA]</scope>
    <source>
        <strain evidence="3 4">Pan14r</strain>
    </source>
</reference>